<dbReference type="EMBL" id="BQXH01000022">
    <property type="protein sequence ID" value="GKS82229.1"/>
    <property type="molecule type" value="Genomic_DNA"/>
</dbReference>
<dbReference type="RefSeq" id="WP_244056621.1">
    <property type="nucleotide sequence ID" value="NZ_BQXH01000022.1"/>
</dbReference>
<sequence length="149" mass="17306">MTEHQTKTNDRVNRWLSDPKTFLFLGLVVIAIIVGATFFTGNPTQRYLTDQGWRLEINSGSQKYKVNVYFTENHAYGFVPQQKKLPRKNPSNVEYDKKHQTVTVYNSKTRMKFIVPKTRKNYVEGSVSIGNSSEQYSYRLTKDSSIQLK</sequence>
<accession>A0ABQ5JMN8</accession>
<comment type="caution">
    <text evidence="2">The sequence shown here is derived from an EMBL/GenBank/DDBJ whole genome shotgun (WGS) entry which is preliminary data.</text>
</comment>
<evidence type="ECO:0000313" key="2">
    <source>
        <dbReference type="EMBL" id="GKS82229.1"/>
    </source>
</evidence>
<dbReference type="Proteomes" id="UP001055149">
    <property type="component" value="Unassembled WGS sequence"/>
</dbReference>
<keyword evidence="1" id="KW-1133">Transmembrane helix</keyword>
<gene>
    <name evidence="2" type="ORF">LPAF129_19150</name>
</gene>
<feature type="transmembrane region" description="Helical" evidence="1">
    <location>
        <begin position="21"/>
        <end position="41"/>
    </location>
</feature>
<keyword evidence="3" id="KW-1185">Reference proteome</keyword>
<name>A0ABQ5JMN8_9LACO</name>
<keyword evidence="1" id="KW-0472">Membrane</keyword>
<evidence type="ECO:0000313" key="3">
    <source>
        <dbReference type="Proteomes" id="UP001055149"/>
    </source>
</evidence>
<reference evidence="2" key="1">
    <citation type="journal article" date="2022" name="Int. J. Syst. Evol. Microbiol.">
        <title>A novel species of lactic acid bacteria, Ligilactobacillus pabuli sp. nov., isolated from alfalfa silage.</title>
        <authorList>
            <person name="Tohno M."/>
            <person name="Tanizawa Y."/>
            <person name="Sawada H."/>
            <person name="Sakamoto M."/>
            <person name="Ohkuma M."/>
            <person name="Kobayashi H."/>
        </authorList>
    </citation>
    <scope>NUCLEOTIDE SEQUENCE</scope>
    <source>
        <strain evidence="2">AF129</strain>
    </source>
</reference>
<organism evidence="2 3">
    <name type="scientific">Ligilactobacillus pabuli</name>
    <dbReference type="NCBI Taxonomy" id="2886039"/>
    <lineage>
        <taxon>Bacteria</taxon>
        <taxon>Bacillati</taxon>
        <taxon>Bacillota</taxon>
        <taxon>Bacilli</taxon>
        <taxon>Lactobacillales</taxon>
        <taxon>Lactobacillaceae</taxon>
        <taxon>Ligilactobacillus</taxon>
    </lineage>
</organism>
<evidence type="ECO:0000256" key="1">
    <source>
        <dbReference type="SAM" id="Phobius"/>
    </source>
</evidence>
<proteinExistence type="predicted"/>
<keyword evidence="1" id="KW-0812">Transmembrane</keyword>
<protein>
    <submittedName>
        <fullName evidence="2">Uncharacterized protein</fullName>
    </submittedName>
</protein>